<gene>
    <name evidence="2" type="ORF">B2A_03608</name>
</gene>
<evidence type="ECO:0000259" key="1">
    <source>
        <dbReference type="Pfam" id="PF13173"/>
    </source>
</evidence>
<dbReference type="SUPFAM" id="SSF52540">
    <property type="entry name" value="P-loop containing nucleoside triphosphate hydrolases"/>
    <property type="match status" value="1"/>
</dbReference>
<dbReference type="Pfam" id="PF13173">
    <property type="entry name" value="AAA_14"/>
    <property type="match status" value="1"/>
</dbReference>
<dbReference type="InterPro" id="IPR027417">
    <property type="entry name" value="P-loop_NTPase"/>
</dbReference>
<dbReference type="PANTHER" id="PTHR33295:SF8">
    <property type="entry name" value="AAA+ ATPASE DOMAIN-CONTAINING PROTEIN"/>
    <property type="match status" value="1"/>
</dbReference>
<proteinExistence type="predicted"/>
<accession>T1ATB5</accession>
<evidence type="ECO:0000313" key="2">
    <source>
        <dbReference type="EMBL" id="EQD60597.1"/>
    </source>
</evidence>
<dbReference type="EMBL" id="AUZZ01002411">
    <property type="protein sequence ID" value="EQD60597.1"/>
    <property type="molecule type" value="Genomic_DNA"/>
</dbReference>
<reference evidence="2" key="1">
    <citation type="submission" date="2013-08" db="EMBL/GenBank/DDBJ databases">
        <authorList>
            <person name="Mendez C."/>
            <person name="Richter M."/>
            <person name="Ferrer M."/>
            <person name="Sanchez J."/>
        </authorList>
    </citation>
    <scope>NUCLEOTIDE SEQUENCE</scope>
</reference>
<feature type="domain" description="AAA" evidence="1">
    <location>
        <begin position="33"/>
        <end position="163"/>
    </location>
</feature>
<comment type="caution">
    <text evidence="2">The sequence shown here is derived from an EMBL/GenBank/DDBJ whole genome shotgun (WGS) entry which is preliminary data.</text>
</comment>
<sequence length="163" mass="18972">MDKESLKYVLAYHTTRQLPAAAPRALQLPLDARKVVTLVGIRRSGKTYVLYETMRRLAADGVDRRRMIYLNFEDDRLLPIRPRELDLILRAHEELYPEFSGQRKYLFFDEVQNAPGWEAFIRRLDDTEDVRIFLTGSSSHLLSRELATGLRGRSIAYEVFPLS</sequence>
<dbReference type="PANTHER" id="PTHR33295">
    <property type="entry name" value="ATPASE"/>
    <property type="match status" value="1"/>
</dbReference>
<reference evidence="2" key="2">
    <citation type="journal article" date="2014" name="ISME J.">
        <title>Microbial stratification in low pH oxic and suboxic macroscopic growths along an acid mine drainage.</title>
        <authorList>
            <person name="Mendez-Garcia C."/>
            <person name="Mesa V."/>
            <person name="Sprenger R.R."/>
            <person name="Richter M."/>
            <person name="Diez M.S."/>
            <person name="Solano J."/>
            <person name="Bargiela R."/>
            <person name="Golyshina O.V."/>
            <person name="Manteca A."/>
            <person name="Ramos J.L."/>
            <person name="Gallego J.R."/>
            <person name="Llorente I."/>
            <person name="Martins Dos Santos V.A."/>
            <person name="Jensen O.N."/>
            <person name="Pelaez A.I."/>
            <person name="Sanchez J."/>
            <person name="Ferrer M."/>
        </authorList>
    </citation>
    <scope>NUCLEOTIDE SEQUENCE</scope>
</reference>
<protein>
    <submittedName>
        <fullName evidence="2">ATPase</fullName>
    </submittedName>
</protein>
<feature type="non-terminal residue" evidence="2">
    <location>
        <position position="163"/>
    </location>
</feature>
<name>T1ATB5_9ZZZZ</name>
<dbReference type="InterPro" id="IPR041682">
    <property type="entry name" value="AAA_14"/>
</dbReference>
<dbReference type="AlphaFoldDB" id="T1ATB5"/>
<organism evidence="2">
    <name type="scientific">mine drainage metagenome</name>
    <dbReference type="NCBI Taxonomy" id="410659"/>
    <lineage>
        <taxon>unclassified sequences</taxon>
        <taxon>metagenomes</taxon>
        <taxon>ecological metagenomes</taxon>
    </lineage>
</organism>